<accession>A0ABW3E6B9</accession>
<comment type="caution">
    <text evidence="2">The sequence shown here is derived from an EMBL/GenBank/DDBJ whole genome shotgun (WGS) entry which is preliminary data.</text>
</comment>
<evidence type="ECO:0000313" key="2">
    <source>
        <dbReference type="EMBL" id="MFD0891433.1"/>
    </source>
</evidence>
<dbReference type="GO" id="GO:0016301">
    <property type="term" value="F:kinase activity"/>
    <property type="evidence" value="ECO:0007669"/>
    <property type="project" value="UniProtKB-KW"/>
</dbReference>
<feature type="domain" description="DhaL" evidence="1">
    <location>
        <begin position="4"/>
        <end position="62"/>
    </location>
</feature>
<keyword evidence="2" id="KW-0808">Transferase</keyword>
<reference evidence="3" key="1">
    <citation type="journal article" date="2019" name="Int. J. Syst. Evol. Microbiol.">
        <title>The Global Catalogue of Microorganisms (GCM) 10K type strain sequencing project: providing services to taxonomists for standard genome sequencing and annotation.</title>
        <authorList>
            <consortium name="The Broad Institute Genomics Platform"/>
            <consortium name="The Broad Institute Genome Sequencing Center for Infectious Disease"/>
            <person name="Wu L."/>
            <person name="Ma J."/>
        </authorList>
    </citation>
    <scope>NUCLEOTIDE SEQUENCE [LARGE SCALE GENOMIC DNA]</scope>
    <source>
        <strain evidence="3">CCUG 62974</strain>
    </source>
</reference>
<proteinExistence type="predicted"/>
<evidence type="ECO:0000313" key="3">
    <source>
        <dbReference type="Proteomes" id="UP001597024"/>
    </source>
</evidence>
<sequence length="62" mass="6479">MDTALLTRWITVIAETVHANRERLTELDAAIGDADHGVNLDRGFGAAVQALAEEPPAGPGAL</sequence>
<dbReference type="Proteomes" id="UP001597024">
    <property type="component" value="Unassembled WGS sequence"/>
</dbReference>
<dbReference type="InterPro" id="IPR036117">
    <property type="entry name" value="DhaL_dom_sf"/>
</dbReference>
<organism evidence="2 3">
    <name type="scientific">Streptosporangium algeriense</name>
    <dbReference type="NCBI Taxonomy" id="1682748"/>
    <lineage>
        <taxon>Bacteria</taxon>
        <taxon>Bacillati</taxon>
        <taxon>Actinomycetota</taxon>
        <taxon>Actinomycetes</taxon>
        <taxon>Streptosporangiales</taxon>
        <taxon>Streptosporangiaceae</taxon>
        <taxon>Streptosporangium</taxon>
    </lineage>
</organism>
<dbReference type="SUPFAM" id="SSF101473">
    <property type="entry name" value="DhaL-like"/>
    <property type="match status" value="1"/>
</dbReference>
<dbReference type="InterPro" id="IPR004007">
    <property type="entry name" value="DhaL_dom"/>
</dbReference>
<dbReference type="Gene3D" id="1.25.40.340">
    <property type="match status" value="1"/>
</dbReference>
<keyword evidence="2" id="KW-0418">Kinase</keyword>
<evidence type="ECO:0000259" key="1">
    <source>
        <dbReference type="PROSITE" id="PS51480"/>
    </source>
</evidence>
<dbReference type="PROSITE" id="PS51480">
    <property type="entry name" value="DHAL"/>
    <property type="match status" value="1"/>
</dbReference>
<feature type="non-terminal residue" evidence="2">
    <location>
        <position position="62"/>
    </location>
</feature>
<protein>
    <submittedName>
        <fullName evidence="2">Dihydroxyacetone kinase subunit L</fullName>
    </submittedName>
</protein>
<keyword evidence="3" id="KW-1185">Reference proteome</keyword>
<dbReference type="EMBL" id="JBHTHX010003175">
    <property type="protein sequence ID" value="MFD0891433.1"/>
    <property type="molecule type" value="Genomic_DNA"/>
</dbReference>
<gene>
    <name evidence="2" type="ORF">ACFQ08_43375</name>
</gene>
<name>A0ABW3E6B9_9ACTN</name>